<proteinExistence type="predicted"/>
<evidence type="ECO:0000313" key="5">
    <source>
        <dbReference type="Proteomes" id="UP000218335"/>
    </source>
</evidence>
<feature type="compositionally biased region" description="Basic and acidic residues" evidence="2">
    <location>
        <begin position="131"/>
        <end position="140"/>
    </location>
</feature>
<dbReference type="EMBL" id="MWUU01000005">
    <property type="protein sequence ID" value="PCF55856.1"/>
    <property type="molecule type" value="Genomic_DNA"/>
</dbReference>
<dbReference type="RefSeq" id="WP_096591196.1">
    <property type="nucleotide sequence ID" value="NZ_MWRM01000005.1"/>
</dbReference>
<gene>
    <name evidence="4" type="ORF">B5C08_05175</name>
</gene>
<dbReference type="Proteomes" id="UP000218335">
    <property type="component" value="Unassembled WGS sequence"/>
</dbReference>
<protein>
    <submittedName>
        <fullName evidence="4">Cell wall anchor protein</fullName>
    </submittedName>
</protein>
<feature type="coiled-coil region" evidence="1">
    <location>
        <begin position="447"/>
        <end position="481"/>
    </location>
</feature>
<sequence>MTERQTPPSQNMRHRLVKAGTVLLLVGSGLQMPSTLSHEMTAIAQADTTDDLKTLRENADKKVKALQYLNTDYKNDFLSLIREYDTSSKNIEAIVDEAETANRLAHDAQSDDEIQPKLDAIDEKISALKAKVDEGQRESTEAPEDVTSTETKTAETEERATSTEDENKVKQSSSAQTIAAPHHGQQDASALKDQIKNDVDALKQEHAARDNELTPLQGIDSAITRIDHFVSENVENKSDNYFEEKRQHLQNFEQDIRKRTDISGTEKATLLEDAKTVANQLNAQNDTILTELQQSDDKRAAVEAILGEIFNAQEAAQRAKQIDVKGKTDQQLANQIHQQADGLIKTSSDDLLLGMLENNSNTQGLVESILRTRFDEQEAHKIAGEIMQGQPSNTTILDRLKDHFKANGKASGDDILNALINNTDADAEVIESILGGRLNAENAKLIADRVQQEKKKTHQNLKAIEDELSAQANRLLILRKQLQQIRHNTKTDMNDLFAPLRRIANILGSGLNRDDIQSSGRTNDKLQQLLNRDHSLLDRDGGLFKHDFAPKPNIDPYQAINSQTASHGFLDGLFDQNGDFNLPNTGEIVKRTWLPLGVLVVAIGVLILTLRFHKKTRKQ</sequence>
<feature type="coiled-coil region" evidence="1">
    <location>
        <begin position="271"/>
        <end position="298"/>
    </location>
</feature>
<evidence type="ECO:0000256" key="2">
    <source>
        <dbReference type="SAM" id="MobiDB-lite"/>
    </source>
</evidence>
<evidence type="ECO:0000256" key="1">
    <source>
        <dbReference type="SAM" id="Coils"/>
    </source>
</evidence>
<comment type="caution">
    <text evidence="4">The sequence shown here is derived from an EMBL/GenBank/DDBJ whole genome shotgun (WGS) entry which is preliminary data.</text>
</comment>
<feature type="transmembrane region" description="Helical" evidence="3">
    <location>
        <begin position="593"/>
        <end position="612"/>
    </location>
</feature>
<evidence type="ECO:0000313" key="4">
    <source>
        <dbReference type="EMBL" id="PCF55856.1"/>
    </source>
</evidence>
<keyword evidence="3" id="KW-0472">Membrane</keyword>
<reference evidence="4 5" key="1">
    <citation type="journal article" date="2017" name="PLoS ONE">
        <title>Development of a real-time PCR for detection of Staphylococcus pseudintermedius using a novel automated comparison of whole-genome sequences.</title>
        <authorList>
            <person name="Verstappen K.M."/>
            <person name="Huijbregts L."/>
            <person name="Spaninks M."/>
            <person name="Wagenaar J.A."/>
            <person name="Fluit A.C."/>
            <person name="Duim B."/>
        </authorList>
    </citation>
    <scope>NUCLEOTIDE SEQUENCE [LARGE SCALE GENOMIC DNA]</scope>
    <source>
        <strain evidence="4 5">215070706401-1</strain>
    </source>
</reference>
<feature type="region of interest" description="Disordered" evidence="2">
    <location>
        <begin position="131"/>
        <end position="190"/>
    </location>
</feature>
<keyword evidence="1" id="KW-0175">Coiled coil</keyword>
<name>A0A2A4GYQ6_9STAP</name>
<feature type="compositionally biased region" description="Basic and acidic residues" evidence="2">
    <location>
        <begin position="152"/>
        <end position="169"/>
    </location>
</feature>
<evidence type="ECO:0000256" key="3">
    <source>
        <dbReference type="SAM" id="Phobius"/>
    </source>
</evidence>
<keyword evidence="3" id="KW-0812">Transmembrane</keyword>
<accession>A0A2A4GYQ6</accession>
<organism evidence="4 5">
    <name type="scientific">Staphylococcus delphini</name>
    <dbReference type="NCBI Taxonomy" id="53344"/>
    <lineage>
        <taxon>Bacteria</taxon>
        <taxon>Bacillati</taxon>
        <taxon>Bacillota</taxon>
        <taxon>Bacilli</taxon>
        <taxon>Bacillales</taxon>
        <taxon>Staphylococcaceae</taxon>
        <taxon>Staphylococcus</taxon>
        <taxon>Staphylococcus intermedius group</taxon>
    </lineage>
</organism>
<dbReference type="AlphaFoldDB" id="A0A2A4GYQ6"/>
<keyword evidence="3" id="KW-1133">Transmembrane helix</keyword>